<evidence type="ECO:0008006" key="4">
    <source>
        <dbReference type="Google" id="ProtNLM"/>
    </source>
</evidence>
<evidence type="ECO:0000313" key="2">
    <source>
        <dbReference type="EMBL" id="TDO42184.1"/>
    </source>
</evidence>
<evidence type="ECO:0000313" key="3">
    <source>
        <dbReference type="Proteomes" id="UP000294901"/>
    </source>
</evidence>
<reference evidence="2 3" key="1">
    <citation type="submission" date="2019-03" db="EMBL/GenBank/DDBJ databases">
        <title>Sequencing the genomes of 1000 actinobacteria strains.</title>
        <authorList>
            <person name="Klenk H.-P."/>
        </authorList>
    </citation>
    <scope>NUCLEOTIDE SEQUENCE [LARGE SCALE GENOMIC DNA]</scope>
    <source>
        <strain evidence="2 3">DSM 43805</strain>
    </source>
</reference>
<dbReference type="OrthoDB" id="3298077at2"/>
<proteinExistence type="predicted"/>
<organism evidence="2 3">
    <name type="scientific">Paractinoplanes brasiliensis</name>
    <dbReference type="NCBI Taxonomy" id="52695"/>
    <lineage>
        <taxon>Bacteria</taxon>
        <taxon>Bacillati</taxon>
        <taxon>Actinomycetota</taxon>
        <taxon>Actinomycetes</taxon>
        <taxon>Micromonosporales</taxon>
        <taxon>Micromonosporaceae</taxon>
        <taxon>Paractinoplanes</taxon>
    </lineage>
</organism>
<comment type="caution">
    <text evidence="2">The sequence shown here is derived from an EMBL/GenBank/DDBJ whole genome shotgun (WGS) entry which is preliminary data.</text>
</comment>
<dbReference type="AlphaFoldDB" id="A0A4R6JZ79"/>
<feature type="signal peptide" evidence="1">
    <location>
        <begin position="1"/>
        <end position="26"/>
    </location>
</feature>
<keyword evidence="1" id="KW-0732">Signal</keyword>
<dbReference type="RefSeq" id="WP_133876109.1">
    <property type="nucleotide sequence ID" value="NZ_BOMD01000095.1"/>
</dbReference>
<dbReference type="Proteomes" id="UP000294901">
    <property type="component" value="Unassembled WGS sequence"/>
</dbReference>
<gene>
    <name evidence="2" type="ORF">C8E87_5950</name>
</gene>
<accession>A0A4R6JZ79</accession>
<protein>
    <recommendedName>
        <fullName evidence="4">Lipoprotein</fullName>
    </recommendedName>
</protein>
<name>A0A4R6JZ79_9ACTN</name>
<feature type="chain" id="PRO_5020658155" description="Lipoprotein" evidence="1">
    <location>
        <begin position="27"/>
        <end position="161"/>
    </location>
</feature>
<sequence>MRRKPPYAARAATALLAGGLLLTASACGTAMNGSPTAAPNVSGAPVPTAAAAVKSTCEALGQVYGKNMAPFAEALTKFVADRKTVAAAQQSLAAFATAVQEATATSEDADLKAAGKQAATTMHAKSTDTKFFNTIKTTKDVDKTLGTTMSQWLSPVSRHCN</sequence>
<keyword evidence="3" id="KW-1185">Reference proteome</keyword>
<dbReference type="PROSITE" id="PS51257">
    <property type="entry name" value="PROKAR_LIPOPROTEIN"/>
    <property type="match status" value="1"/>
</dbReference>
<evidence type="ECO:0000256" key="1">
    <source>
        <dbReference type="SAM" id="SignalP"/>
    </source>
</evidence>
<dbReference type="EMBL" id="SNWR01000001">
    <property type="protein sequence ID" value="TDO42184.1"/>
    <property type="molecule type" value="Genomic_DNA"/>
</dbReference>